<comment type="caution">
    <text evidence="2">The sequence shown here is derived from an EMBL/GenBank/DDBJ whole genome shotgun (WGS) entry which is preliminary data.</text>
</comment>
<evidence type="ECO:0000256" key="1">
    <source>
        <dbReference type="SAM" id="MobiDB-lite"/>
    </source>
</evidence>
<feature type="region of interest" description="Disordered" evidence="1">
    <location>
        <begin position="355"/>
        <end position="395"/>
    </location>
</feature>
<dbReference type="EMBL" id="JAUSRB010000002">
    <property type="protein sequence ID" value="MDP9865457.1"/>
    <property type="molecule type" value="Genomic_DNA"/>
</dbReference>
<feature type="region of interest" description="Disordered" evidence="1">
    <location>
        <begin position="126"/>
        <end position="319"/>
    </location>
</feature>
<feature type="region of interest" description="Disordered" evidence="1">
    <location>
        <begin position="1"/>
        <end position="33"/>
    </location>
</feature>
<feature type="compositionally biased region" description="Gly residues" evidence="1">
    <location>
        <begin position="309"/>
        <end position="319"/>
    </location>
</feature>
<dbReference type="Proteomes" id="UP001230426">
    <property type="component" value="Unassembled WGS sequence"/>
</dbReference>
<evidence type="ECO:0000313" key="3">
    <source>
        <dbReference type="Proteomes" id="UP001230426"/>
    </source>
</evidence>
<protein>
    <recommendedName>
        <fullName evidence="4">ESX-1 secretion-associated protein EspA/EspE-like domain-containing protein</fullName>
    </recommendedName>
</protein>
<reference evidence="2 3" key="1">
    <citation type="submission" date="2023-07" db="EMBL/GenBank/DDBJ databases">
        <title>Sequencing the genomes of 1000 actinobacteria strains.</title>
        <authorList>
            <person name="Klenk H.-P."/>
        </authorList>
    </citation>
    <scope>NUCLEOTIDE SEQUENCE [LARGE SCALE GENOMIC DNA]</scope>
    <source>
        <strain evidence="2 3">DSM 44109</strain>
    </source>
</reference>
<gene>
    <name evidence="2" type="ORF">J2S55_004723</name>
</gene>
<proteinExistence type="predicted"/>
<evidence type="ECO:0008006" key="4">
    <source>
        <dbReference type="Google" id="ProtNLM"/>
    </source>
</evidence>
<organism evidence="2 3">
    <name type="scientific">Streptosporangium brasiliense</name>
    <dbReference type="NCBI Taxonomy" id="47480"/>
    <lineage>
        <taxon>Bacteria</taxon>
        <taxon>Bacillati</taxon>
        <taxon>Actinomycetota</taxon>
        <taxon>Actinomycetes</taxon>
        <taxon>Streptosporangiales</taxon>
        <taxon>Streptosporangiaceae</taxon>
        <taxon>Streptosporangium</taxon>
    </lineage>
</organism>
<feature type="compositionally biased region" description="Low complexity" evidence="1">
    <location>
        <begin position="1"/>
        <end position="20"/>
    </location>
</feature>
<dbReference type="RefSeq" id="WP_306864842.1">
    <property type="nucleotide sequence ID" value="NZ_JAUSRB010000002.1"/>
</dbReference>
<sequence>MTNSSGSSGATPSGSSGANPYGAYGLPNANTKPGVVDPRMMDSGFKMEHDRVTTLGDSMGKRAPVMTELSGRTRAIDMHVLTFGVIGGGLNVAHREVRDSAADALTKAKDVLESWKKALDGVVKNAKEAEKASSSEAPPEEKGGPEIPDGGIKTPKFDPKGLGDPKFGDLPKSPSEDDLPKPPYDDGLDDLKKPPYDDDLDDLKKPPYDDDLDDLKKPPYEDDLPKPPKDDDYLPKPPSEDDLPKPPGAGDLPKTPNFDDGTQGRNGLDDPLKTQLAGYDPKQSIADALNTPRTPNISDLRAPGTDGSSTGGLGTGNRAGFGSFAGGANAGAGLGAGLGRGLGAGLGAGGMPMMPMAPMAGGMGEGDKDRDRSTWLSEDESVWGGDGDVAPAVIE</sequence>
<keyword evidence="3" id="KW-1185">Reference proteome</keyword>
<feature type="compositionally biased region" description="Basic and acidic residues" evidence="1">
    <location>
        <begin position="155"/>
        <end position="244"/>
    </location>
</feature>
<feature type="compositionally biased region" description="Basic and acidic residues" evidence="1">
    <location>
        <begin position="126"/>
        <end position="144"/>
    </location>
</feature>
<accession>A0ABT9R894</accession>
<name>A0ABT9R894_9ACTN</name>
<evidence type="ECO:0000313" key="2">
    <source>
        <dbReference type="EMBL" id="MDP9865457.1"/>
    </source>
</evidence>